<comment type="caution">
    <text evidence="2">The sequence shown here is derived from an EMBL/GenBank/DDBJ whole genome shotgun (WGS) entry which is preliminary data.</text>
</comment>
<feature type="compositionally biased region" description="Basic and acidic residues" evidence="1">
    <location>
        <begin position="982"/>
        <end position="998"/>
    </location>
</feature>
<name>A0ABD3QIE4_9STRA</name>
<feature type="compositionally biased region" description="Polar residues" evidence="1">
    <location>
        <begin position="355"/>
        <end position="368"/>
    </location>
</feature>
<feature type="compositionally biased region" description="Polar residues" evidence="1">
    <location>
        <begin position="720"/>
        <end position="729"/>
    </location>
</feature>
<sequence length="1091" mass="119285">MLFSFYDFFMRSALIEINFNSAERFFKKVRTLQRRATTPSLRKHHHRARRTNHIHIGAFSANCSPSTELHHCLASSACRVRIMGNSVSAPPPVKIIIHHCTLDEPIVTTISDPNETYSSLTQRIVEADFYRHCKLLPLLQSIYPIKLSAYQLLFGGNRAIIVKPSWSAQEDEACLDVNVSLAIREANNTHDTTPSPTSRILNTLPNKYAPDREGRRPTLELEMVCTKIRKFGSVGPYFRVDDTLTKLIKCEPHPEGGDISMLRLSNGTTMMRIALFPKGGFFDSDEEEEVDSARATTGEKTRNECSGPETNITPTAKKSGSSRKRKKKSKASGSQSKVDTPSKQITEAGKANVEVDTSQEPNEIQTKNTTEKSKSADPKLVGSQTRSMASREEIMEAARVIAEDETKHESCLIQPSKNIAKTTTTNVKGSHPTKNESTVEIAHEAKFTPNGATSKKHRGTQLTEKATKKNKNADSRAADSQTKTIASREEIAHATKAISEEEPTNKPSQSQPAKKAAKKKKGDSKSSGSQSKEIASRVEILEAAKAIAGGETSQKPSDTQTNENGATRKNVDSNLSDPQTRNITSREEIIEAGKAIARENAKNVEMNGQFHEDDHEPSKPSPTTPNDDESRANAAAEDKKSNSKVSESRSKAKRRKKNETKRALEEAAVSDRITGHSDENMDVKQASSGSPSKTKSRNTATNNGPTKTAVEKSKTRVRSESVSNGSPSKLISAKKQKVDDGLSSTHSPTKVKSGEKEKTKVAVSEASGQGGKDKPAAKKGKQKTKPLQSKKTTDSSIPIAESDVSKEKSDLMNEAPIAPAKPSSQNGISATSPKSPKTAGKMVSHLEHSPHRQSPASQKQSSLDAKNVPNDELLGKKRISKPSMLSEKDAGIPAEPLKGFPEGWSQRRFPRTNASGGKHKEDSFFYTPKMKIKLRSKTQAQDLLAKLAETGGDEILAWQMMRTGKVNTASIENKDKKRKRTRTVEKSTIEDNSKKEDVNANIMTNASFENATSPPKKKAKSGKSEGTPMASSKLKAGKDPDKPKQPQNSFLLYANSVRSKVAADNPTLNGHEVASDRCSVDYSHQFSLHII</sequence>
<organism evidence="2 3">
    <name type="scientific">Cyclotella cryptica</name>
    <dbReference type="NCBI Taxonomy" id="29204"/>
    <lineage>
        <taxon>Eukaryota</taxon>
        <taxon>Sar</taxon>
        <taxon>Stramenopiles</taxon>
        <taxon>Ochrophyta</taxon>
        <taxon>Bacillariophyta</taxon>
        <taxon>Coscinodiscophyceae</taxon>
        <taxon>Thalassiosirophycidae</taxon>
        <taxon>Stephanodiscales</taxon>
        <taxon>Stephanodiscaceae</taxon>
        <taxon>Cyclotella</taxon>
    </lineage>
</organism>
<dbReference type="Proteomes" id="UP001516023">
    <property type="component" value="Unassembled WGS sequence"/>
</dbReference>
<feature type="compositionally biased region" description="Basic and acidic residues" evidence="1">
    <location>
        <begin position="584"/>
        <end position="602"/>
    </location>
</feature>
<feature type="compositionally biased region" description="Basic residues" evidence="1">
    <location>
        <begin position="320"/>
        <end position="330"/>
    </location>
</feature>
<feature type="region of interest" description="Disordered" evidence="1">
    <location>
        <begin position="965"/>
        <end position="1051"/>
    </location>
</feature>
<feature type="compositionally biased region" description="Polar residues" evidence="1">
    <location>
        <begin position="852"/>
        <end position="864"/>
    </location>
</feature>
<accession>A0ABD3QIE4</accession>
<dbReference type="SUPFAM" id="SSF47095">
    <property type="entry name" value="HMG-box"/>
    <property type="match status" value="1"/>
</dbReference>
<feature type="compositionally biased region" description="Polar residues" evidence="1">
    <location>
        <begin position="1001"/>
        <end position="1010"/>
    </location>
</feature>
<feature type="compositionally biased region" description="Polar residues" evidence="1">
    <location>
        <begin position="685"/>
        <end position="706"/>
    </location>
</feature>
<evidence type="ECO:0000313" key="3">
    <source>
        <dbReference type="Proteomes" id="UP001516023"/>
    </source>
</evidence>
<reference evidence="2 3" key="1">
    <citation type="journal article" date="2020" name="G3 (Bethesda)">
        <title>Improved Reference Genome for Cyclotella cryptica CCMP332, a Model for Cell Wall Morphogenesis, Salinity Adaptation, and Lipid Production in Diatoms (Bacillariophyta).</title>
        <authorList>
            <person name="Roberts W.R."/>
            <person name="Downey K.M."/>
            <person name="Ruck E.C."/>
            <person name="Traller J.C."/>
            <person name="Alverson A.J."/>
        </authorList>
    </citation>
    <scope>NUCLEOTIDE SEQUENCE [LARGE SCALE GENOMIC DNA]</scope>
    <source>
        <strain evidence="2 3">CCMP332</strain>
    </source>
</reference>
<protein>
    <submittedName>
        <fullName evidence="2">Uncharacterized protein</fullName>
    </submittedName>
</protein>
<feature type="compositionally biased region" description="Basic and acidic residues" evidence="1">
    <location>
        <begin position="673"/>
        <end position="682"/>
    </location>
</feature>
<feature type="compositionally biased region" description="Basic and acidic residues" evidence="1">
    <location>
        <begin position="709"/>
        <end position="719"/>
    </location>
</feature>
<feature type="region of interest" description="Disordered" evidence="1">
    <location>
        <begin position="282"/>
        <end position="391"/>
    </location>
</feature>
<dbReference type="EMBL" id="JABMIG020000038">
    <property type="protein sequence ID" value="KAL3799591.1"/>
    <property type="molecule type" value="Genomic_DNA"/>
</dbReference>
<feature type="compositionally biased region" description="Basic and acidic residues" evidence="1">
    <location>
        <begin position="628"/>
        <end position="650"/>
    </location>
</feature>
<gene>
    <name evidence="2" type="ORF">HJC23_008718</name>
</gene>
<keyword evidence="3" id="KW-1185">Reference proteome</keyword>
<feature type="compositionally biased region" description="Polar residues" evidence="1">
    <location>
        <begin position="822"/>
        <end position="835"/>
    </location>
</feature>
<feature type="compositionally biased region" description="Basic and acidic residues" evidence="1">
    <location>
        <begin position="465"/>
        <end position="477"/>
    </location>
</feature>
<evidence type="ECO:0000313" key="2">
    <source>
        <dbReference type="EMBL" id="KAL3799591.1"/>
    </source>
</evidence>
<evidence type="ECO:0000256" key="1">
    <source>
        <dbReference type="SAM" id="MobiDB-lite"/>
    </source>
</evidence>
<dbReference type="AlphaFoldDB" id="A0ABD3QIE4"/>
<proteinExistence type="predicted"/>
<dbReference type="InterPro" id="IPR036910">
    <property type="entry name" value="HMG_box_dom_sf"/>
</dbReference>
<feature type="compositionally biased region" description="Polar residues" evidence="1">
    <location>
        <begin position="551"/>
        <end position="583"/>
    </location>
</feature>
<dbReference type="Gene3D" id="1.10.30.10">
    <property type="entry name" value="High mobility group box domain"/>
    <property type="match status" value="1"/>
</dbReference>
<feature type="region of interest" description="Disordered" evidence="1">
    <location>
        <begin position="422"/>
        <end position="922"/>
    </location>
</feature>